<dbReference type="Gene3D" id="3.40.50.300">
    <property type="entry name" value="P-loop containing nucleotide triphosphate hydrolases"/>
    <property type="match status" value="2"/>
</dbReference>
<accession>A0A8H3HUF7</accession>
<evidence type="ECO:0000256" key="2">
    <source>
        <dbReference type="SAM" id="MobiDB-lite"/>
    </source>
</evidence>
<proteinExistence type="predicted"/>
<keyword evidence="1" id="KW-0547">Nucleotide-binding</keyword>
<dbReference type="CDD" id="cd00882">
    <property type="entry name" value="Ras_like_GTPase"/>
    <property type="match status" value="1"/>
</dbReference>
<dbReference type="InterPro" id="IPR006703">
    <property type="entry name" value="G_AIG1"/>
</dbReference>
<dbReference type="GO" id="GO:0005525">
    <property type="term" value="F:GTP binding"/>
    <property type="evidence" value="ECO:0007669"/>
    <property type="project" value="InterPro"/>
</dbReference>
<gene>
    <name evidence="4" type="ORF">RDB_LOCUS180622</name>
</gene>
<dbReference type="SUPFAM" id="SSF52540">
    <property type="entry name" value="P-loop containing nucleoside triphosphate hydrolases"/>
    <property type="match status" value="2"/>
</dbReference>
<evidence type="ECO:0000313" key="5">
    <source>
        <dbReference type="Proteomes" id="UP000663853"/>
    </source>
</evidence>
<dbReference type="InterPro" id="IPR027417">
    <property type="entry name" value="P-loop_NTPase"/>
</dbReference>
<feature type="domain" description="AAA+ ATPase" evidence="3">
    <location>
        <begin position="432"/>
        <end position="570"/>
    </location>
</feature>
<name>A0A8H3HUF7_9AGAM</name>
<feature type="region of interest" description="Disordered" evidence="2">
    <location>
        <begin position="1"/>
        <end position="31"/>
    </location>
</feature>
<feature type="compositionally biased region" description="Polar residues" evidence="2">
    <location>
        <begin position="1"/>
        <end position="22"/>
    </location>
</feature>
<evidence type="ECO:0000313" key="4">
    <source>
        <dbReference type="EMBL" id="CAE6536437.1"/>
    </source>
</evidence>
<organism evidence="4 5">
    <name type="scientific">Rhizoctonia solani</name>
    <dbReference type="NCBI Taxonomy" id="456999"/>
    <lineage>
        <taxon>Eukaryota</taxon>
        <taxon>Fungi</taxon>
        <taxon>Dikarya</taxon>
        <taxon>Basidiomycota</taxon>
        <taxon>Agaricomycotina</taxon>
        <taxon>Agaricomycetes</taxon>
        <taxon>Cantharellales</taxon>
        <taxon>Ceratobasidiaceae</taxon>
        <taxon>Rhizoctonia</taxon>
    </lineage>
</organism>
<dbReference type="PANTHER" id="PTHR32046">
    <property type="entry name" value="G DOMAIN-CONTAINING PROTEIN"/>
    <property type="match status" value="1"/>
</dbReference>
<dbReference type="EMBL" id="CAJMXA010004173">
    <property type="protein sequence ID" value="CAE6536437.1"/>
    <property type="molecule type" value="Genomic_DNA"/>
</dbReference>
<dbReference type="AlphaFoldDB" id="A0A8H3HUF7"/>
<evidence type="ECO:0000256" key="1">
    <source>
        <dbReference type="ARBA" id="ARBA00022741"/>
    </source>
</evidence>
<protein>
    <recommendedName>
        <fullName evidence="3">AAA+ ATPase domain-containing protein</fullName>
    </recommendedName>
</protein>
<dbReference type="PANTHER" id="PTHR32046:SF11">
    <property type="entry name" value="IMMUNE-ASSOCIATED NUCLEOTIDE-BINDING PROTEIN 10-LIKE"/>
    <property type="match status" value="1"/>
</dbReference>
<comment type="caution">
    <text evidence="4">The sequence shown here is derived from an EMBL/GenBank/DDBJ whole genome shotgun (WGS) entry which is preliminary data.</text>
</comment>
<reference evidence="4" key="1">
    <citation type="submission" date="2021-01" db="EMBL/GenBank/DDBJ databases">
        <authorList>
            <person name="Kaushik A."/>
        </authorList>
    </citation>
    <scope>NUCLEOTIDE SEQUENCE</scope>
    <source>
        <strain evidence="4">AG6-10EEA</strain>
    </source>
</reference>
<sequence length="717" mass="79920">MSTTSPVNNAHPSPVSDMTQPSPDDEDPQSTSLFKYPEIKKEMNVLLVGDSMKEKSDFISLLLNMSRGNGPFQMTDTLDPNSVPATVAQDPIATIHDIPFSHCTIKIVNAPGFLDHKGGIQGAQAQDSIIKAIKSVQSLDAVLIMINGAIQQPTPAIEFMLLSLAIILPLVICNNVGLVYTGCDMDDRELDKENLPRIFQQSREWEFQNPLQLALSYHKKSGALTKGKQSRQKQKLEGAYAAAVESLDEMLGWMDQRVAQPTDGVVKMHTMVLEIESQFKAIINASKDYTKLRQRLVDIRRDRNDTRRDRNEVPKSKLIEDAREDLGRIEDLISSGRTKALSLVESIERSSLGVEFGTLLQSGLQTLQLHRSHMRSGAFTEQDRAAIDSKCDHLEKSLTILQNRPDSTCAVPGLNPTKRQVKIALRPLTHKKKLTILLVGETGCGKTAFMSLLLNLFQGYGPFELEDENNKDVESGLKKQQSQTNEATLYTVPTPDGTEIQILDTPGLADTRGIGQDDEHKAKINRAIQAHVGTIDAVLIMANGTTERMPAATNYTLSILTSLFPHSIIDNIGFIFTHCDSFTQNLDMGSLPDALTRAKHWTLENPLAYHKNYRREKEAGRDPAVLREGRARLENIYQKTVLTLNQWLEWADGRLPQPTHEINRLYQTMVDIEAQIEAAISLMTRLSERRLAVQGAQHNLDDNNKARTHFASPAIID</sequence>
<dbReference type="Pfam" id="PF04548">
    <property type="entry name" value="AIG1"/>
    <property type="match status" value="1"/>
</dbReference>
<dbReference type="Proteomes" id="UP000663853">
    <property type="component" value="Unassembled WGS sequence"/>
</dbReference>
<dbReference type="InterPro" id="IPR003593">
    <property type="entry name" value="AAA+_ATPase"/>
</dbReference>
<dbReference type="SMART" id="SM00382">
    <property type="entry name" value="AAA"/>
    <property type="match status" value="1"/>
</dbReference>
<evidence type="ECO:0000259" key="3">
    <source>
        <dbReference type="SMART" id="SM00382"/>
    </source>
</evidence>